<organism evidence="1 2">
    <name type="scientific">Alternaria burnsii</name>
    <dbReference type="NCBI Taxonomy" id="1187904"/>
    <lineage>
        <taxon>Eukaryota</taxon>
        <taxon>Fungi</taxon>
        <taxon>Dikarya</taxon>
        <taxon>Ascomycota</taxon>
        <taxon>Pezizomycotina</taxon>
        <taxon>Dothideomycetes</taxon>
        <taxon>Pleosporomycetidae</taxon>
        <taxon>Pleosporales</taxon>
        <taxon>Pleosporineae</taxon>
        <taxon>Pleosporaceae</taxon>
        <taxon>Alternaria</taxon>
        <taxon>Alternaria sect. Alternaria</taxon>
    </lineage>
</organism>
<sequence>MFYDLQCTRRGLFELVSVNSVQRIDVVKLHNSNTAGKRLKDTLDLGQCGPYARQSHYFEHPSELDGNTITSRLVAEEVLATPDKQRHALNIIRSWDPQVTSIVILPHRAEFDYIDRLVCRGLDNVQCGCSK</sequence>
<gene>
    <name evidence="1" type="ORF">GT037_007303</name>
</gene>
<reference evidence="1" key="2">
    <citation type="submission" date="2020-08" db="EMBL/GenBank/DDBJ databases">
        <title>Draft Genome Sequence of Cumin Blight Pathogen Alternaria burnsii.</title>
        <authorList>
            <person name="Feng Z."/>
        </authorList>
    </citation>
    <scope>NUCLEOTIDE SEQUENCE</scope>
    <source>
        <strain evidence="1">CBS107.38</strain>
    </source>
</reference>
<dbReference type="EMBL" id="JAAABM010000010">
    <property type="protein sequence ID" value="KAF7674543.1"/>
    <property type="molecule type" value="Genomic_DNA"/>
</dbReference>
<keyword evidence="2" id="KW-1185">Reference proteome</keyword>
<name>A0A8H7B4Q2_9PLEO</name>
<reference evidence="1" key="1">
    <citation type="submission" date="2020-01" db="EMBL/GenBank/DDBJ databases">
        <authorList>
            <person name="Feng Z.H.Z."/>
        </authorList>
    </citation>
    <scope>NUCLEOTIDE SEQUENCE</scope>
    <source>
        <strain evidence="1">CBS107.38</strain>
    </source>
</reference>
<protein>
    <submittedName>
        <fullName evidence="1">Uncharacterized protein</fullName>
    </submittedName>
</protein>
<evidence type="ECO:0000313" key="2">
    <source>
        <dbReference type="Proteomes" id="UP000596902"/>
    </source>
</evidence>
<evidence type="ECO:0000313" key="1">
    <source>
        <dbReference type="EMBL" id="KAF7674543.1"/>
    </source>
</evidence>
<dbReference type="AlphaFoldDB" id="A0A8H7B4Q2"/>
<dbReference type="RefSeq" id="XP_038784838.1">
    <property type="nucleotide sequence ID" value="XM_038932350.1"/>
</dbReference>
<accession>A0A8H7B4Q2</accession>
<dbReference type="Proteomes" id="UP000596902">
    <property type="component" value="Unassembled WGS sequence"/>
</dbReference>
<dbReference type="GeneID" id="62205528"/>
<proteinExistence type="predicted"/>
<comment type="caution">
    <text evidence="1">The sequence shown here is derived from an EMBL/GenBank/DDBJ whole genome shotgun (WGS) entry which is preliminary data.</text>
</comment>